<protein>
    <submittedName>
        <fullName evidence="1">Uncharacterized protein</fullName>
    </submittedName>
</protein>
<accession>X1GJI7</accession>
<organism evidence="1">
    <name type="scientific">marine sediment metagenome</name>
    <dbReference type="NCBI Taxonomy" id="412755"/>
    <lineage>
        <taxon>unclassified sequences</taxon>
        <taxon>metagenomes</taxon>
        <taxon>ecological metagenomes</taxon>
    </lineage>
</organism>
<comment type="caution">
    <text evidence="1">The sequence shown here is derived from an EMBL/GenBank/DDBJ whole genome shotgun (WGS) entry which is preliminary data.</text>
</comment>
<name>X1GJI7_9ZZZZ</name>
<gene>
    <name evidence="1" type="ORF">S03H2_11955</name>
</gene>
<proteinExistence type="predicted"/>
<dbReference type="EMBL" id="BARU01006086">
    <property type="protein sequence ID" value="GAH44975.1"/>
    <property type="molecule type" value="Genomic_DNA"/>
</dbReference>
<reference evidence="1" key="1">
    <citation type="journal article" date="2014" name="Front. Microbiol.">
        <title>High frequency of phylogenetically diverse reductive dehalogenase-homologous genes in deep subseafloor sedimentary metagenomes.</title>
        <authorList>
            <person name="Kawai M."/>
            <person name="Futagami T."/>
            <person name="Toyoda A."/>
            <person name="Takaki Y."/>
            <person name="Nishi S."/>
            <person name="Hori S."/>
            <person name="Arai W."/>
            <person name="Tsubouchi T."/>
            <person name="Morono Y."/>
            <person name="Uchiyama I."/>
            <person name="Ito T."/>
            <person name="Fujiyama A."/>
            <person name="Inagaki F."/>
            <person name="Takami H."/>
        </authorList>
    </citation>
    <scope>NUCLEOTIDE SEQUENCE</scope>
    <source>
        <strain evidence="1">Expedition CK06-06</strain>
    </source>
</reference>
<sequence length="59" mass="7033">LSKLTHKWKGLWPENCIIDYHWGGLMRKGGLRPPTLKWVKSELSEDSPEYKIIQDRIKR</sequence>
<feature type="non-terminal residue" evidence="1">
    <location>
        <position position="1"/>
    </location>
</feature>
<dbReference type="AlphaFoldDB" id="X1GJI7"/>
<evidence type="ECO:0000313" key="1">
    <source>
        <dbReference type="EMBL" id="GAH44975.1"/>
    </source>
</evidence>